<gene>
    <name evidence="2" type="ORF">C474_12281</name>
</gene>
<name>M0D2R2_HALPD</name>
<dbReference type="AlphaFoldDB" id="M0D2R2"/>
<dbReference type="InParanoid" id="M0D2R2"/>
<dbReference type="Gene3D" id="2.60.40.10">
    <property type="entry name" value="Immunoglobulins"/>
    <property type="match status" value="1"/>
</dbReference>
<evidence type="ECO:0000313" key="2">
    <source>
        <dbReference type="EMBL" id="ELZ29811.1"/>
    </source>
</evidence>
<protein>
    <submittedName>
        <fullName evidence="2">Beta-glucosidase</fullName>
    </submittedName>
</protein>
<evidence type="ECO:0000313" key="3">
    <source>
        <dbReference type="Proteomes" id="UP000011513"/>
    </source>
</evidence>
<dbReference type="Proteomes" id="UP000011513">
    <property type="component" value="Unassembled WGS sequence"/>
</dbReference>
<organism evidence="2 3">
    <name type="scientific">Halogeometricum pallidum JCM 14848</name>
    <dbReference type="NCBI Taxonomy" id="1227487"/>
    <lineage>
        <taxon>Archaea</taxon>
        <taxon>Methanobacteriati</taxon>
        <taxon>Methanobacteriota</taxon>
        <taxon>Stenosarchaea group</taxon>
        <taxon>Halobacteria</taxon>
        <taxon>Halobacteriales</taxon>
        <taxon>Haloferacaceae</taxon>
        <taxon>Halogeometricum</taxon>
    </lineage>
</organism>
<dbReference type="InterPro" id="IPR026891">
    <property type="entry name" value="Fn3-like"/>
</dbReference>
<keyword evidence="3" id="KW-1185">Reference proteome</keyword>
<dbReference type="EMBL" id="AOIV01000027">
    <property type="protein sequence ID" value="ELZ29811.1"/>
    <property type="molecule type" value="Genomic_DNA"/>
</dbReference>
<reference evidence="2 3" key="1">
    <citation type="journal article" date="2014" name="PLoS Genet.">
        <title>Phylogenetically driven sequencing of extremely halophilic archaea reveals strategies for static and dynamic osmo-response.</title>
        <authorList>
            <person name="Becker E.A."/>
            <person name="Seitzer P.M."/>
            <person name="Tritt A."/>
            <person name="Larsen D."/>
            <person name="Krusor M."/>
            <person name="Yao A.I."/>
            <person name="Wu D."/>
            <person name="Madern D."/>
            <person name="Eisen J.A."/>
            <person name="Darling A.E."/>
            <person name="Facciotti M.T."/>
        </authorList>
    </citation>
    <scope>NUCLEOTIDE SEQUENCE [LARGE SCALE GENOMIC DNA]</scope>
    <source>
        <strain evidence="2 3">JCM 14848</strain>
    </source>
</reference>
<dbReference type="SMART" id="SM01217">
    <property type="entry name" value="Fn3_like"/>
    <property type="match status" value="1"/>
</dbReference>
<sequence>MSETVTNAGDRAGIDVVEAYNTQSYGSVIHLDERLMGYERVVLDSGERERVTVDAPLETLLVLPGDMDGDAEELTIEDGRYAVTVGDLTETFTAGPAVTPIGRPRSRRSSS</sequence>
<dbReference type="eggNOG" id="arCOG04634">
    <property type="taxonomic scope" value="Archaea"/>
</dbReference>
<accession>M0D2R2</accession>
<feature type="domain" description="Fibronectin type III-like" evidence="1">
    <location>
        <begin position="15"/>
        <end position="89"/>
    </location>
</feature>
<dbReference type="Pfam" id="PF14310">
    <property type="entry name" value="Fn3-like"/>
    <property type="match status" value="1"/>
</dbReference>
<evidence type="ECO:0000259" key="1">
    <source>
        <dbReference type="SMART" id="SM01217"/>
    </source>
</evidence>
<dbReference type="InterPro" id="IPR013783">
    <property type="entry name" value="Ig-like_fold"/>
</dbReference>
<comment type="caution">
    <text evidence="2">The sequence shown here is derived from an EMBL/GenBank/DDBJ whole genome shotgun (WGS) entry which is preliminary data.</text>
</comment>
<proteinExistence type="predicted"/>